<proteinExistence type="predicted"/>
<sequence length="340" mass="37692">MRQIETLQRCSLRSSPKLGRVFSTSPLNLASSRTSTPTDRSRSSHLDCRFLLDLLRRVDLSVRAGPIEMSAIVAHDDDDDDCPAPPPPAPLHLLEVTVISAQDLHRRKLGRRVRAYAVAWTDGAARKLRTDVDLAGGADPTWNDRFLFRVDAEFLRSETAAVAVEVRAARRLGADAVLGRTRIVVSTFLRPSRGAAPAARQVAALQLRRPRTLRPQGMVNVAVAMLGDAQARAVAPIYRAPGSPDAFAVKDFVAMRPALCRIEEEQTEDLDHGRRRQKALVEYSGPLDPRGAAVEQSKLAMKLEKWRADLLPERVDKDGNGGTRRRRRRTSCFGGAEWER</sequence>
<evidence type="ECO:0000313" key="1">
    <source>
        <dbReference type="EnsemblPlants" id="AVESA.00010b.r2.6DG1152840.1.CDS.1"/>
    </source>
</evidence>
<dbReference type="Proteomes" id="UP001732700">
    <property type="component" value="Chromosome 6D"/>
</dbReference>
<accession>A0ACD5Z9L9</accession>
<organism evidence="1 2">
    <name type="scientific">Avena sativa</name>
    <name type="common">Oat</name>
    <dbReference type="NCBI Taxonomy" id="4498"/>
    <lineage>
        <taxon>Eukaryota</taxon>
        <taxon>Viridiplantae</taxon>
        <taxon>Streptophyta</taxon>
        <taxon>Embryophyta</taxon>
        <taxon>Tracheophyta</taxon>
        <taxon>Spermatophyta</taxon>
        <taxon>Magnoliopsida</taxon>
        <taxon>Liliopsida</taxon>
        <taxon>Poales</taxon>
        <taxon>Poaceae</taxon>
        <taxon>BOP clade</taxon>
        <taxon>Pooideae</taxon>
        <taxon>Poodae</taxon>
        <taxon>Poeae</taxon>
        <taxon>Poeae Chloroplast Group 1 (Aveneae type)</taxon>
        <taxon>Aveninae</taxon>
        <taxon>Avena</taxon>
    </lineage>
</organism>
<dbReference type="EnsemblPlants" id="AVESA.00010b.r2.6DG1152840.1">
    <property type="protein sequence ID" value="AVESA.00010b.r2.6DG1152840.1.CDS.1"/>
    <property type="gene ID" value="AVESA.00010b.r2.6DG1152840"/>
</dbReference>
<reference evidence="1" key="1">
    <citation type="submission" date="2021-05" db="EMBL/GenBank/DDBJ databases">
        <authorList>
            <person name="Scholz U."/>
            <person name="Mascher M."/>
            <person name="Fiebig A."/>
        </authorList>
    </citation>
    <scope>NUCLEOTIDE SEQUENCE [LARGE SCALE GENOMIC DNA]</scope>
</reference>
<keyword evidence="2" id="KW-1185">Reference proteome</keyword>
<reference evidence="1" key="2">
    <citation type="submission" date="2025-09" db="UniProtKB">
        <authorList>
            <consortium name="EnsemblPlants"/>
        </authorList>
    </citation>
    <scope>IDENTIFICATION</scope>
</reference>
<protein>
    <submittedName>
        <fullName evidence="1">Uncharacterized protein</fullName>
    </submittedName>
</protein>
<name>A0ACD5Z9L9_AVESA</name>
<evidence type="ECO:0000313" key="2">
    <source>
        <dbReference type="Proteomes" id="UP001732700"/>
    </source>
</evidence>